<dbReference type="EMBL" id="CAMAPF010000033">
    <property type="protein sequence ID" value="CAH9079167.1"/>
    <property type="molecule type" value="Genomic_DNA"/>
</dbReference>
<dbReference type="Proteomes" id="UP001152523">
    <property type="component" value="Unassembled WGS sequence"/>
</dbReference>
<sequence>MDVEIGVVNEDVKMQSKVDSIVVSNKRIPHSQEGLQVDGDNHSAVHGKDGSFNNSKDNPTTADIDEKDNLEVDLPEPHCSTESGIVDITNKGDELEVSDAKHNNLDKEVTEVEVVINSENKISSNHCLENDTCLLISKNNDAMDIDEGKLNVTEEGTSVSIKDFDVVQTDNGEKNLDVTNSADNTASSTSTEDTDIIQTVVVPDNKHSAVVANNKDNLPHSQECLQMDGDNDAVIHDKAESFKISNDNPTSTDIDMEGKSGDDLPEPHCFTESGIVDNTNNDDRIELSDAKHYLDREEVTKAGGFVIDFKNTTPTNHCSENDPCLETSNNNEAMGITEDMLDVTKESSKISVRYSGILQMDIGEKKLEVINSADNLASTKDANIVQSLQTVCVPAHEILDGRESEPKDVQNVDLGNNKSNLVMNNHFVVKPAFELIHEGFLQVDLGRNAAMARREGTPNNDQASSRESLDDCQPHTVVALEENTKPVHIENFKQLGRESKCKLVGEVDNSQNMGVTTITDPLLGTDVSHVAAHMEVEVEQVVEMEKGPSKTNDGHYLVDPHAPETVCISDEQQHRDKVEKEEDVVVVVEEDCKKLYSETDMSVAKTVNLYPGFLHPPEKPGKFTVSDLVWGKVRNHPWWPGQIFDPADASEKAVRYYKKGCFLVAYFGDRTFAWNDASLLKPFWSNFSQIVKQSNSETFQNAVRCALEEVSRRIELGLYCSCIPKALYSNIACQIVENTGIREESSRKIWGVDKFMAGVEAFVPDKLFLFLKGMACSPDASFDQLDLVIVRAQLLSYSRFKGSNVPSEFLMGGELLENDDDAKPILNNKVVAPSLKRKYRSSKERRTSEINGSSELEGEPDGTMIVYSAKVSPVTPNPQPFKIGERIMRAASHLKGDFVQPEPASSYGHKQNPSCIIELYSQLQMVARAPMRDYTFLDTFVMFMLDLSRYSKKKSKLQQQNLSHSGRPAAVGGGRRKRKASQVVGDEGFEFEDDVNDSYWTDRIVQNYSEEQHELLQQQHSVIGDSSNNNKSSDHNKTSRRSYCRKRYSIGNDSNYDMAVATDEDVEKKMREPAELILKFGEGGGWLPSEMNLNKIFRRFGPIKELETEVHPECCRGRVVFKRGSDAEVAYSSAEKFNIFGSMHVSYEINYTPVISVRPVLLTTIPQDDAI</sequence>
<evidence type="ECO:0000313" key="3">
    <source>
        <dbReference type="EMBL" id="CAH9079167.1"/>
    </source>
</evidence>
<feature type="region of interest" description="Disordered" evidence="1">
    <location>
        <begin position="838"/>
        <end position="857"/>
    </location>
</feature>
<dbReference type="PANTHER" id="PTHR42851:SF4">
    <property type="entry name" value="PWWP DOMAIN-CONTAINING PROTEIN"/>
    <property type="match status" value="1"/>
</dbReference>
<evidence type="ECO:0000259" key="2">
    <source>
        <dbReference type="PROSITE" id="PS50812"/>
    </source>
</evidence>
<organism evidence="3 4">
    <name type="scientific">Cuscuta epithymum</name>
    <dbReference type="NCBI Taxonomy" id="186058"/>
    <lineage>
        <taxon>Eukaryota</taxon>
        <taxon>Viridiplantae</taxon>
        <taxon>Streptophyta</taxon>
        <taxon>Embryophyta</taxon>
        <taxon>Tracheophyta</taxon>
        <taxon>Spermatophyta</taxon>
        <taxon>Magnoliopsida</taxon>
        <taxon>eudicotyledons</taxon>
        <taxon>Gunneridae</taxon>
        <taxon>Pentapetalae</taxon>
        <taxon>asterids</taxon>
        <taxon>lamiids</taxon>
        <taxon>Solanales</taxon>
        <taxon>Convolvulaceae</taxon>
        <taxon>Cuscuteae</taxon>
        <taxon>Cuscuta</taxon>
        <taxon>Cuscuta subgen. Cuscuta</taxon>
    </lineage>
</organism>
<feature type="region of interest" description="Disordered" evidence="1">
    <location>
        <begin position="956"/>
        <end position="985"/>
    </location>
</feature>
<feature type="region of interest" description="Disordered" evidence="1">
    <location>
        <begin position="27"/>
        <end position="67"/>
    </location>
</feature>
<dbReference type="SMART" id="SM00293">
    <property type="entry name" value="PWWP"/>
    <property type="match status" value="1"/>
</dbReference>
<dbReference type="CDD" id="cd05162">
    <property type="entry name" value="PWWP"/>
    <property type="match status" value="1"/>
</dbReference>
<dbReference type="PROSITE" id="PS50812">
    <property type="entry name" value="PWWP"/>
    <property type="match status" value="1"/>
</dbReference>
<dbReference type="InterPro" id="IPR000313">
    <property type="entry name" value="PWWP_dom"/>
</dbReference>
<feature type="compositionally biased region" description="Polar residues" evidence="1">
    <location>
        <begin position="51"/>
        <end position="61"/>
    </location>
</feature>
<dbReference type="AlphaFoldDB" id="A0AAV0CME6"/>
<feature type="compositionally biased region" description="Low complexity" evidence="1">
    <location>
        <begin position="1021"/>
        <end position="1031"/>
    </location>
</feature>
<accession>A0AAV0CME6</accession>
<gene>
    <name evidence="3" type="ORF">CEPIT_LOCUS6736</name>
</gene>
<proteinExistence type="predicted"/>
<protein>
    <recommendedName>
        <fullName evidence="2">PWWP domain-containing protein</fullName>
    </recommendedName>
</protein>
<feature type="domain" description="PWWP" evidence="2">
    <location>
        <begin position="625"/>
        <end position="686"/>
    </location>
</feature>
<feature type="compositionally biased region" description="Basic and acidic residues" evidence="1">
    <location>
        <begin position="39"/>
        <end position="49"/>
    </location>
</feature>
<reference evidence="3" key="1">
    <citation type="submission" date="2022-07" db="EMBL/GenBank/DDBJ databases">
        <authorList>
            <person name="Macas J."/>
            <person name="Novak P."/>
            <person name="Neumann P."/>
        </authorList>
    </citation>
    <scope>NUCLEOTIDE SEQUENCE</scope>
</reference>
<dbReference type="Gene3D" id="2.30.30.140">
    <property type="match status" value="1"/>
</dbReference>
<name>A0AAV0CME6_9ASTE</name>
<dbReference type="InterPro" id="IPR053063">
    <property type="entry name" value="PWWP_domain_containing_PDP"/>
</dbReference>
<keyword evidence="4" id="KW-1185">Reference proteome</keyword>
<dbReference type="PANTHER" id="PTHR42851">
    <property type="entry name" value="ALDOLASE-RELATED"/>
    <property type="match status" value="1"/>
</dbReference>
<feature type="region of interest" description="Disordered" evidence="1">
    <location>
        <begin position="1021"/>
        <end position="1042"/>
    </location>
</feature>
<evidence type="ECO:0000256" key="1">
    <source>
        <dbReference type="SAM" id="MobiDB-lite"/>
    </source>
</evidence>
<dbReference type="Pfam" id="PF00855">
    <property type="entry name" value="PWWP"/>
    <property type="match status" value="1"/>
</dbReference>
<evidence type="ECO:0000313" key="4">
    <source>
        <dbReference type="Proteomes" id="UP001152523"/>
    </source>
</evidence>
<dbReference type="SUPFAM" id="SSF63748">
    <property type="entry name" value="Tudor/PWWP/MBT"/>
    <property type="match status" value="1"/>
</dbReference>
<comment type="caution">
    <text evidence="3">The sequence shown here is derived from an EMBL/GenBank/DDBJ whole genome shotgun (WGS) entry which is preliminary data.</text>
</comment>